<dbReference type="EMBL" id="CABFPH010000044">
    <property type="protein sequence ID" value="VUD72551.1"/>
    <property type="molecule type" value="Genomic_DNA"/>
</dbReference>
<sequence length="106" mass="11846">MLTHTLDDFAVSEDPADLAIICNIAYKTMLALYGDLLVLHGRHDLAAAERANQAMIEKARLHVREILARLPDSLVLSDAGDLLNAHLRSMLLEAEREMRARVTQEI</sequence>
<organism evidence="1 2">
    <name type="scientific">Methylobacterium symbioticum</name>
    <dbReference type="NCBI Taxonomy" id="2584084"/>
    <lineage>
        <taxon>Bacteria</taxon>
        <taxon>Pseudomonadati</taxon>
        <taxon>Pseudomonadota</taxon>
        <taxon>Alphaproteobacteria</taxon>
        <taxon>Hyphomicrobiales</taxon>
        <taxon>Methylobacteriaceae</taxon>
        <taxon>Methylobacterium</taxon>
    </lineage>
</organism>
<gene>
    <name evidence="1" type="ORF">MET9862_03151</name>
</gene>
<keyword evidence="2" id="KW-1185">Reference proteome</keyword>
<dbReference type="Proteomes" id="UP000410984">
    <property type="component" value="Unassembled WGS sequence"/>
</dbReference>
<proteinExistence type="predicted"/>
<evidence type="ECO:0000313" key="2">
    <source>
        <dbReference type="Proteomes" id="UP000410984"/>
    </source>
</evidence>
<name>A0A509EE73_9HYPH</name>
<accession>A0A509EE73</accession>
<evidence type="ECO:0000313" key="1">
    <source>
        <dbReference type="EMBL" id="VUD72551.1"/>
    </source>
</evidence>
<protein>
    <submittedName>
        <fullName evidence="1">Uncharacterized protein</fullName>
    </submittedName>
</protein>
<dbReference type="AlphaFoldDB" id="A0A509EE73"/>
<reference evidence="1 2" key="1">
    <citation type="submission" date="2019-06" db="EMBL/GenBank/DDBJ databases">
        <authorList>
            <person name="Rodrigo-Torres L."/>
            <person name="Arahal R. D."/>
            <person name="Lucena T."/>
        </authorList>
    </citation>
    <scope>NUCLEOTIDE SEQUENCE [LARGE SCALE GENOMIC DNA]</scope>
    <source>
        <strain evidence="1 2">SB0023/3</strain>
    </source>
</reference>